<evidence type="ECO:0000313" key="1">
    <source>
        <dbReference type="EMBL" id="KAJ9175847.1"/>
    </source>
</evidence>
<dbReference type="InterPro" id="IPR035892">
    <property type="entry name" value="C2_domain_sf"/>
</dbReference>
<evidence type="ECO:0000313" key="2">
    <source>
        <dbReference type="Proteomes" id="UP001174677"/>
    </source>
</evidence>
<dbReference type="EMBL" id="JARPOI010000008">
    <property type="protein sequence ID" value="KAJ9175847.1"/>
    <property type="molecule type" value="Genomic_DNA"/>
</dbReference>
<reference evidence="1 2" key="1">
    <citation type="journal article" date="2023" name="Plant Biotechnol. J.">
        <title>Chromosome-level wild Hevea brasiliensis genome provides new tools for genomic-assisted breeding and valuable loci to elevate rubber yield.</title>
        <authorList>
            <person name="Cheng H."/>
            <person name="Song X."/>
            <person name="Hu Y."/>
            <person name="Wu T."/>
            <person name="Yang Q."/>
            <person name="An Z."/>
            <person name="Feng S."/>
            <person name="Deng Z."/>
            <person name="Wu W."/>
            <person name="Zeng X."/>
            <person name="Tu M."/>
            <person name="Wang X."/>
            <person name="Huang H."/>
        </authorList>
    </citation>
    <scope>NUCLEOTIDE SEQUENCE [LARGE SCALE GENOMIC DNA]</scope>
    <source>
        <strain evidence="1">MT/VB/25A 57/8</strain>
    </source>
</reference>
<name>A0ABQ9M6D8_HEVBR</name>
<proteinExistence type="predicted"/>
<dbReference type="SUPFAM" id="SSF49562">
    <property type="entry name" value="C2 domain (Calcium/lipid-binding domain, CaLB)"/>
    <property type="match status" value="1"/>
</dbReference>
<gene>
    <name evidence="1" type="ORF">P3X46_014357</name>
</gene>
<dbReference type="PANTHER" id="PTHR38365">
    <property type="entry name" value="C2 DOMAIN-CONTAINING PROTEIN-RELATED"/>
    <property type="match status" value="1"/>
</dbReference>
<comment type="caution">
    <text evidence="1">The sequence shown here is derived from an EMBL/GenBank/DDBJ whole genome shotgun (WGS) entry which is preliminary data.</text>
</comment>
<organism evidence="1 2">
    <name type="scientific">Hevea brasiliensis</name>
    <name type="common">Para rubber tree</name>
    <name type="synonym">Siphonia brasiliensis</name>
    <dbReference type="NCBI Taxonomy" id="3981"/>
    <lineage>
        <taxon>Eukaryota</taxon>
        <taxon>Viridiplantae</taxon>
        <taxon>Streptophyta</taxon>
        <taxon>Embryophyta</taxon>
        <taxon>Tracheophyta</taxon>
        <taxon>Spermatophyta</taxon>
        <taxon>Magnoliopsida</taxon>
        <taxon>eudicotyledons</taxon>
        <taxon>Gunneridae</taxon>
        <taxon>Pentapetalae</taxon>
        <taxon>rosids</taxon>
        <taxon>fabids</taxon>
        <taxon>Malpighiales</taxon>
        <taxon>Euphorbiaceae</taxon>
        <taxon>Crotonoideae</taxon>
        <taxon>Micrandreae</taxon>
        <taxon>Hevea</taxon>
    </lineage>
</organism>
<keyword evidence="2" id="KW-1185">Reference proteome</keyword>
<dbReference type="Proteomes" id="UP001174677">
    <property type="component" value="Chromosome 8"/>
</dbReference>
<accession>A0ABQ9M6D8</accession>
<dbReference type="PANTHER" id="PTHR38365:SF4">
    <property type="entry name" value="C2 DOMAIN-CONTAINING PROTEIN"/>
    <property type="match status" value="1"/>
</dbReference>
<sequence length="139" mass="16214">MQEKIVLFITIYHAVWIDSPTTNISFDNRIYKNESWIKEIKTLCKTPEVHGLPNLKWNKKFCIPLENPMDCRFLYLGVIRTHSKTDPRTSTGETLVGKVKIPLPEFFTKIKQRFNLVRPEGLGHKARGSIQLAMEMKRL</sequence>
<protein>
    <submittedName>
        <fullName evidence="1">Uncharacterized protein</fullName>
    </submittedName>
</protein>